<gene>
    <name evidence="1" type="ORF">GCM10010315_14640</name>
</gene>
<dbReference type="RefSeq" id="WP_344433966.1">
    <property type="nucleotide sequence ID" value="NZ_BAAASL010000004.1"/>
</dbReference>
<dbReference type="EMBL" id="BAAASL010000004">
    <property type="protein sequence ID" value="GAA2711903.1"/>
    <property type="molecule type" value="Genomic_DNA"/>
</dbReference>
<dbReference type="InterPro" id="IPR015422">
    <property type="entry name" value="PyrdxlP-dep_Trfase_small"/>
</dbReference>
<dbReference type="Pfam" id="PF01041">
    <property type="entry name" value="DegT_DnrJ_EryC1"/>
    <property type="match status" value="2"/>
</dbReference>
<keyword evidence="1" id="KW-0032">Aminotransferase</keyword>
<dbReference type="PANTHER" id="PTHR30244">
    <property type="entry name" value="TRANSAMINASE"/>
    <property type="match status" value="1"/>
</dbReference>
<comment type="caution">
    <text evidence="1">The sequence shown here is derived from an EMBL/GenBank/DDBJ whole genome shotgun (WGS) entry which is preliminary data.</text>
</comment>
<dbReference type="Proteomes" id="UP001500886">
    <property type="component" value="Unassembled WGS sequence"/>
</dbReference>
<keyword evidence="1" id="KW-0808">Transferase</keyword>
<keyword evidence="2" id="KW-1185">Reference proteome</keyword>
<organism evidence="1 2">
    <name type="scientific">Streptomyces luteosporeus</name>
    <dbReference type="NCBI Taxonomy" id="173856"/>
    <lineage>
        <taxon>Bacteria</taxon>
        <taxon>Bacillati</taxon>
        <taxon>Actinomycetota</taxon>
        <taxon>Actinomycetes</taxon>
        <taxon>Kitasatosporales</taxon>
        <taxon>Streptomycetaceae</taxon>
        <taxon>Streptomyces</taxon>
    </lineage>
</organism>
<sequence>MGTGTAAQLAAAGVGPGDEVIVPSFVTTAEAAEAVRRTGAIPVFVDIDPVSLCIDPAAVADAVTRRTAAVVAAELFGHSADLTALQVIAADNALALVTTTDPPLAHAPSSCEIARRQAGAAYLGARLTGVVTPSVAPGAVHEYHAYVVRVPGNGRPDRDAFARALRARGVRCRVPVPTPVHRLPLFRAELWLPETERAAGECLALPLEGRMSRRELQRIVSAANALGGLLPAAA</sequence>
<dbReference type="InterPro" id="IPR015424">
    <property type="entry name" value="PyrdxlP-dep_Trfase"/>
</dbReference>
<name>A0ABP6G295_9ACTN</name>
<reference evidence="2" key="1">
    <citation type="journal article" date="2019" name="Int. J. Syst. Evol. Microbiol.">
        <title>The Global Catalogue of Microorganisms (GCM) 10K type strain sequencing project: providing services to taxonomists for standard genome sequencing and annotation.</title>
        <authorList>
            <consortium name="The Broad Institute Genomics Platform"/>
            <consortium name="The Broad Institute Genome Sequencing Center for Infectious Disease"/>
            <person name="Wu L."/>
            <person name="Ma J."/>
        </authorList>
    </citation>
    <scope>NUCLEOTIDE SEQUENCE [LARGE SCALE GENOMIC DNA]</scope>
    <source>
        <strain evidence="2">JCM 4542</strain>
    </source>
</reference>
<proteinExistence type="predicted"/>
<dbReference type="Gene3D" id="3.90.1150.10">
    <property type="entry name" value="Aspartate Aminotransferase, domain 1"/>
    <property type="match status" value="1"/>
</dbReference>
<evidence type="ECO:0000313" key="1">
    <source>
        <dbReference type="EMBL" id="GAA2711903.1"/>
    </source>
</evidence>
<dbReference type="Gene3D" id="3.40.640.10">
    <property type="entry name" value="Type I PLP-dependent aspartate aminotransferase-like (Major domain)"/>
    <property type="match status" value="1"/>
</dbReference>
<dbReference type="InterPro" id="IPR015421">
    <property type="entry name" value="PyrdxlP-dep_Trfase_major"/>
</dbReference>
<dbReference type="InterPro" id="IPR000653">
    <property type="entry name" value="DegT/StrS_aminotransferase"/>
</dbReference>
<dbReference type="GO" id="GO:0008483">
    <property type="term" value="F:transaminase activity"/>
    <property type="evidence" value="ECO:0007669"/>
    <property type="project" value="UniProtKB-KW"/>
</dbReference>
<accession>A0ABP6G295</accession>
<dbReference type="SUPFAM" id="SSF53383">
    <property type="entry name" value="PLP-dependent transferases"/>
    <property type="match status" value="1"/>
</dbReference>
<dbReference type="PANTHER" id="PTHR30244:SF42">
    <property type="entry name" value="UDP-2-ACETAMIDO-2-DEOXY-3-OXO-D-GLUCURONATE AMINOTRANSFERASE"/>
    <property type="match status" value="1"/>
</dbReference>
<evidence type="ECO:0000313" key="2">
    <source>
        <dbReference type="Proteomes" id="UP001500886"/>
    </source>
</evidence>
<protein>
    <submittedName>
        <fullName evidence="1">DegT/DnrJ/EryC1/StrS family aminotransferase</fullName>
    </submittedName>
</protein>